<organism evidence="2 3">
    <name type="scientific">Caldovatus aquaticus</name>
    <dbReference type="NCBI Taxonomy" id="2865671"/>
    <lineage>
        <taxon>Bacteria</taxon>
        <taxon>Pseudomonadati</taxon>
        <taxon>Pseudomonadota</taxon>
        <taxon>Alphaproteobacteria</taxon>
        <taxon>Acetobacterales</taxon>
        <taxon>Roseomonadaceae</taxon>
        <taxon>Caldovatus</taxon>
    </lineage>
</organism>
<feature type="domain" description="NAD-dependent epimerase/dehydratase" evidence="1">
    <location>
        <begin position="11"/>
        <end position="218"/>
    </location>
</feature>
<sequence>MRGPGERKVATVFGGAGFIGRYVVQRLARRDYVVRVGTRDPAGARFLCTQGRVGQIVPLAADIRDEGAVARAVAEADLVVNLVGILFERRPGDFARLHVEAAGRVARLAAAAGVARLVHISAIGADPRSESLYARTKGEGEAAVRAAFPGATLLRPSLVFGPEDRLFNRFAALAQWLPVMPVIRGGTRFQPVYVGDVADAVAAAAEREDAAGRTFELGGPRVMTMREMLRFVLEATRRRRPLVEVPDALARLMARFGEWLPNPPLTRDQLLLLGRDNVVSEGMPGLRELGTAAPKAVEAVVPDYLARFRPGGSRRADLAAVL</sequence>
<dbReference type="InterPro" id="IPR051207">
    <property type="entry name" value="ComplexI_NDUFA9_subunit"/>
</dbReference>
<comment type="caution">
    <text evidence="2">The sequence shown here is derived from an EMBL/GenBank/DDBJ whole genome shotgun (WGS) entry which is preliminary data.</text>
</comment>
<evidence type="ECO:0000313" key="2">
    <source>
        <dbReference type="EMBL" id="MBW8269165.1"/>
    </source>
</evidence>
<proteinExistence type="predicted"/>
<name>A0ABS7F0K3_9PROT</name>
<protein>
    <submittedName>
        <fullName evidence="2">Complex I NDUFA9 subunit family protein</fullName>
    </submittedName>
</protein>
<gene>
    <name evidence="2" type="ORF">K1J50_06650</name>
</gene>
<dbReference type="SUPFAM" id="SSF51735">
    <property type="entry name" value="NAD(P)-binding Rossmann-fold domains"/>
    <property type="match status" value="1"/>
</dbReference>
<dbReference type="InterPro" id="IPR001509">
    <property type="entry name" value="Epimerase_deHydtase"/>
</dbReference>
<keyword evidence="3" id="KW-1185">Reference proteome</keyword>
<dbReference type="EMBL" id="JAHZUY010000011">
    <property type="protein sequence ID" value="MBW8269165.1"/>
    <property type="molecule type" value="Genomic_DNA"/>
</dbReference>
<dbReference type="RefSeq" id="WP_220116924.1">
    <property type="nucleotide sequence ID" value="NZ_JAHZUY010000011.1"/>
</dbReference>
<accession>A0ABS7F0K3</accession>
<dbReference type="PANTHER" id="PTHR12126:SF11">
    <property type="entry name" value="NADH DEHYDROGENASE [UBIQUINONE] 1 ALPHA SUBCOMPLEX SUBUNIT 9, MITOCHONDRIAL"/>
    <property type="match status" value="1"/>
</dbReference>
<dbReference type="Proteomes" id="UP001519924">
    <property type="component" value="Unassembled WGS sequence"/>
</dbReference>
<dbReference type="CDD" id="cd05271">
    <property type="entry name" value="NDUFA9_like_SDR_a"/>
    <property type="match status" value="1"/>
</dbReference>
<dbReference type="Pfam" id="PF01370">
    <property type="entry name" value="Epimerase"/>
    <property type="match status" value="1"/>
</dbReference>
<dbReference type="Gene3D" id="3.40.50.720">
    <property type="entry name" value="NAD(P)-binding Rossmann-like Domain"/>
    <property type="match status" value="1"/>
</dbReference>
<dbReference type="PANTHER" id="PTHR12126">
    <property type="entry name" value="NADH-UBIQUINONE OXIDOREDUCTASE 39 KDA SUBUNIT-RELATED"/>
    <property type="match status" value="1"/>
</dbReference>
<evidence type="ECO:0000259" key="1">
    <source>
        <dbReference type="Pfam" id="PF01370"/>
    </source>
</evidence>
<reference evidence="2 3" key="1">
    <citation type="submission" date="2021-08" db="EMBL/GenBank/DDBJ databases">
        <title>Caldovatus sediminis gen. nov., sp. nov., a moderately thermophilic bacterium isolated from a hot spring.</title>
        <authorList>
            <person name="Hu C.-J."/>
            <person name="Li W.-J."/>
            <person name="Xian W.-D."/>
        </authorList>
    </citation>
    <scope>NUCLEOTIDE SEQUENCE [LARGE SCALE GENOMIC DNA]</scope>
    <source>
        <strain evidence="2 3">SYSU G05006</strain>
    </source>
</reference>
<dbReference type="InterPro" id="IPR036291">
    <property type="entry name" value="NAD(P)-bd_dom_sf"/>
</dbReference>
<evidence type="ECO:0000313" key="3">
    <source>
        <dbReference type="Proteomes" id="UP001519924"/>
    </source>
</evidence>